<evidence type="ECO:0000256" key="1">
    <source>
        <dbReference type="ARBA" id="ARBA00004323"/>
    </source>
</evidence>
<dbReference type="InterPro" id="IPR003406">
    <property type="entry name" value="Glyco_trans_14"/>
</dbReference>
<keyword evidence="3" id="KW-0328">Glycosyltransferase</keyword>
<gene>
    <name evidence="15" type="ORF">GO620_002355</name>
</gene>
<evidence type="ECO:0000256" key="7">
    <source>
        <dbReference type="ARBA" id="ARBA00022824"/>
    </source>
</evidence>
<evidence type="ECO:0000256" key="12">
    <source>
        <dbReference type="ARBA" id="ARBA00023157"/>
    </source>
</evidence>
<dbReference type="PANTHER" id="PTHR46025">
    <property type="entry name" value="XYLOSYLTRANSFERASE OXT"/>
    <property type="match status" value="1"/>
</dbReference>
<evidence type="ECO:0000256" key="3">
    <source>
        <dbReference type="ARBA" id="ARBA00022676"/>
    </source>
</evidence>
<dbReference type="PANTHER" id="PTHR46025:SF3">
    <property type="entry name" value="XYLOSYLTRANSFERASE OXT"/>
    <property type="match status" value="1"/>
</dbReference>
<organism evidence="15 16">
    <name type="scientific">Mucilaginibacter ginkgonis</name>
    <dbReference type="NCBI Taxonomy" id="2682091"/>
    <lineage>
        <taxon>Bacteria</taxon>
        <taxon>Pseudomonadati</taxon>
        <taxon>Bacteroidota</taxon>
        <taxon>Sphingobacteriia</taxon>
        <taxon>Sphingobacteriales</taxon>
        <taxon>Sphingobacteriaceae</taxon>
        <taxon>Mucilaginibacter</taxon>
    </lineage>
</organism>
<dbReference type="GO" id="GO:0015012">
    <property type="term" value="P:heparan sulfate proteoglycan biosynthetic process"/>
    <property type="evidence" value="ECO:0007669"/>
    <property type="project" value="TreeGrafter"/>
</dbReference>
<dbReference type="InterPro" id="IPR043538">
    <property type="entry name" value="XYLT"/>
</dbReference>
<keyword evidence="8" id="KW-0735">Signal-anchor</keyword>
<dbReference type="GO" id="GO:0046872">
    <property type="term" value="F:metal ion binding"/>
    <property type="evidence" value="ECO:0007669"/>
    <property type="project" value="UniProtKB-KW"/>
</dbReference>
<keyword evidence="7" id="KW-0256">Endoplasmic reticulum</keyword>
<evidence type="ECO:0000256" key="6">
    <source>
        <dbReference type="ARBA" id="ARBA00022723"/>
    </source>
</evidence>
<keyword evidence="11" id="KW-0472">Membrane</keyword>
<keyword evidence="13" id="KW-0325">Glycoprotein</keyword>
<evidence type="ECO:0000256" key="2">
    <source>
        <dbReference type="ARBA" id="ARBA00004648"/>
    </source>
</evidence>
<dbReference type="GO" id="GO:0030158">
    <property type="term" value="F:protein xylosyltransferase activity"/>
    <property type="evidence" value="ECO:0007669"/>
    <property type="project" value="InterPro"/>
</dbReference>
<reference evidence="15 16" key="1">
    <citation type="submission" date="2020-12" db="EMBL/GenBank/DDBJ databases">
        <title>HMF7856_wgs.fasta genome submission.</title>
        <authorList>
            <person name="Kang H."/>
            <person name="Kim H."/>
            <person name="Joh K."/>
        </authorList>
    </citation>
    <scope>NUCLEOTIDE SEQUENCE [LARGE SCALE GENOMIC DNA]</scope>
    <source>
        <strain evidence="15 16">HMF7856</strain>
    </source>
</reference>
<comment type="subcellular location">
    <subcellularLocation>
        <location evidence="2">Endoplasmic reticulum membrane</location>
        <topology evidence="2">Single-pass type II membrane protein</topology>
    </subcellularLocation>
    <subcellularLocation>
        <location evidence="1">Golgi apparatus membrane</location>
        <topology evidence="1">Single-pass type II membrane protein</topology>
    </subcellularLocation>
</comment>
<evidence type="ECO:0000256" key="10">
    <source>
        <dbReference type="ARBA" id="ARBA00023034"/>
    </source>
</evidence>
<dbReference type="EMBL" id="CP066775">
    <property type="protein sequence ID" value="QQL50318.1"/>
    <property type="molecule type" value="Genomic_DNA"/>
</dbReference>
<keyword evidence="5" id="KW-0812">Transmembrane</keyword>
<proteinExistence type="predicted"/>
<dbReference type="AlphaFoldDB" id="A0A6I4IMP0"/>
<evidence type="ECO:0000256" key="8">
    <source>
        <dbReference type="ARBA" id="ARBA00022968"/>
    </source>
</evidence>
<evidence type="ECO:0000256" key="5">
    <source>
        <dbReference type="ARBA" id="ARBA00022692"/>
    </source>
</evidence>
<keyword evidence="10" id="KW-0333">Golgi apparatus</keyword>
<evidence type="ECO:0000256" key="11">
    <source>
        <dbReference type="ARBA" id="ARBA00023136"/>
    </source>
</evidence>
<keyword evidence="6" id="KW-0479">Metal-binding</keyword>
<sequence>MRHACLIITYTSAVQTMRVIKKLDNGKFDFYIHLDKKIDMDTHRSLFDHPNVYFIKNRIKVNWAGFTIVQATFNGIKEIVASGREYDFINLLSGQDYPVKSADYISDFLDEHKGQQLINVWNFAQWEEALARINRFHLTDKIFKGKYFLERMLNWVAGKRPTPKGLTFYGNNSTFWTLSPDAAKYVVDKVESDQKLYNFFRYTWGSDEFVFQTMLMNSHFKDDVVGKNFRYTDWSAGGAHPKLLKTEDFEMIDASDAIFARKFNIAVDENVLDLIDESNKIPHGVHH</sequence>
<accession>A0A6I4IMP0</accession>
<evidence type="ECO:0000256" key="9">
    <source>
        <dbReference type="ARBA" id="ARBA00022989"/>
    </source>
</evidence>
<name>A0A6I4IMP0_9SPHI</name>
<dbReference type="Proteomes" id="UP000429232">
    <property type="component" value="Chromosome"/>
</dbReference>
<dbReference type="KEGG" id="mgik:GO620_002355"/>
<evidence type="ECO:0000256" key="4">
    <source>
        <dbReference type="ARBA" id="ARBA00022679"/>
    </source>
</evidence>
<evidence type="ECO:0000313" key="16">
    <source>
        <dbReference type="Proteomes" id="UP000429232"/>
    </source>
</evidence>
<keyword evidence="4 15" id="KW-0808">Transferase</keyword>
<evidence type="ECO:0000313" key="15">
    <source>
        <dbReference type="EMBL" id="QQL50318.1"/>
    </source>
</evidence>
<dbReference type="GO" id="GO:0016020">
    <property type="term" value="C:membrane"/>
    <property type="evidence" value="ECO:0007669"/>
    <property type="project" value="InterPro"/>
</dbReference>
<keyword evidence="9" id="KW-1133">Transmembrane helix</keyword>
<keyword evidence="16" id="KW-1185">Reference proteome</keyword>
<dbReference type="Pfam" id="PF02485">
    <property type="entry name" value="Branch"/>
    <property type="match status" value="1"/>
</dbReference>
<keyword evidence="12" id="KW-1015">Disulfide bond</keyword>
<evidence type="ECO:0000256" key="13">
    <source>
        <dbReference type="ARBA" id="ARBA00023180"/>
    </source>
</evidence>
<evidence type="ECO:0000256" key="14">
    <source>
        <dbReference type="ARBA" id="ARBA00042865"/>
    </source>
</evidence>
<dbReference type="RefSeq" id="WP_157522456.1">
    <property type="nucleotide sequence ID" value="NZ_CP066775.1"/>
</dbReference>
<dbReference type="GO" id="GO:0050650">
    <property type="term" value="P:chondroitin sulfate proteoglycan biosynthetic process"/>
    <property type="evidence" value="ECO:0007669"/>
    <property type="project" value="TreeGrafter"/>
</dbReference>
<protein>
    <recommendedName>
        <fullName evidence="14">Peptide O-xylosyltransferase</fullName>
    </recommendedName>
</protein>